<accession>A0A383V0J5</accession>
<dbReference type="VEuPathDB" id="FungiDB:BLGHR1_16936"/>
<dbReference type="EMBL" id="UNSH01000086">
    <property type="protein sequence ID" value="SZF06133.1"/>
    <property type="molecule type" value="Genomic_DNA"/>
</dbReference>
<dbReference type="AlphaFoldDB" id="A0A383V0J5"/>
<gene>
    <name evidence="1" type="ORF">BLGHR1_16936</name>
</gene>
<organism evidence="1 2">
    <name type="scientific">Blumeria hordei</name>
    <name type="common">Barley powdery mildew</name>
    <name type="synonym">Blumeria graminis f. sp. hordei</name>
    <dbReference type="NCBI Taxonomy" id="2867405"/>
    <lineage>
        <taxon>Eukaryota</taxon>
        <taxon>Fungi</taxon>
        <taxon>Dikarya</taxon>
        <taxon>Ascomycota</taxon>
        <taxon>Pezizomycotina</taxon>
        <taxon>Leotiomycetes</taxon>
        <taxon>Erysiphales</taxon>
        <taxon>Erysiphaceae</taxon>
        <taxon>Blumeria</taxon>
    </lineage>
</organism>
<dbReference type="Proteomes" id="UP000275772">
    <property type="component" value="Unassembled WGS sequence"/>
</dbReference>
<proteinExistence type="predicted"/>
<evidence type="ECO:0000313" key="1">
    <source>
        <dbReference type="EMBL" id="SZF06133.1"/>
    </source>
</evidence>
<name>A0A383V0J5_BLUHO</name>
<protein>
    <submittedName>
        <fullName evidence="1">Uncharacterized protein</fullName>
    </submittedName>
</protein>
<sequence length="30" mass="3356">MNEVWDDLHTKHTDLANAKTNAVACAICNR</sequence>
<evidence type="ECO:0000313" key="2">
    <source>
        <dbReference type="Proteomes" id="UP000275772"/>
    </source>
</evidence>
<reference evidence="1 2" key="1">
    <citation type="submission" date="2017-11" db="EMBL/GenBank/DDBJ databases">
        <authorList>
            <person name="Kracher B."/>
        </authorList>
    </citation>
    <scope>NUCLEOTIDE SEQUENCE [LARGE SCALE GENOMIC DNA]</scope>
    <source>
        <strain evidence="1 2">RACE1</strain>
    </source>
</reference>